<feature type="transmembrane region" description="Helical" evidence="6">
    <location>
        <begin position="58"/>
        <end position="80"/>
    </location>
</feature>
<proteinExistence type="inferred from homology"/>
<keyword evidence="3" id="KW-0687">Ribonucleoprotein</keyword>
<dbReference type="InterPro" id="IPR035566">
    <property type="entry name" value="Ribosomal_protein_bL20_C"/>
</dbReference>
<evidence type="ECO:0000256" key="6">
    <source>
        <dbReference type="SAM" id="Phobius"/>
    </source>
</evidence>
<keyword evidence="2 7" id="KW-0689">Ribosomal protein</keyword>
<name>J3TEQ5_CARRU</name>
<evidence type="ECO:0000256" key="3">
    <source>
        <dbReference type="ARBA" id="ARBA00023274"/>
    </source>
</evidence>
<sequence>MTRSKSIKNIKKYFINNKNFYGRKKNCLKLAKQYYIRSLCKKYISIKKKKRLISKNKIILINFFSRLYFGLSYSKFFYILKLNNCKLNKNIILFLLLKIIV</sequence>
<evidence type="ECO:0000313" key="8">
    <source>
        <dbReference type="Proteomes" id="UP000003935"/>
    </source>
</evidence>
<dbReference type="Gene3D" id="6.10.160.10">
    <property type="match status" value="1"/>
</dbReference>
<dbReference type="KEGG" id="crv:A357_0108"/>
<dbReference type="Proteomes" id="UP000003935">
    <property type="component" value="Chromosome"/>
</dbReference>
<dbReference type="PATRIC" id="fig|1202540.3.peg.91"/>
<dbReference type="AlphaFoldDB" id="J3TEQ5"/>
<dbReference type="GO" id="GO:0005840">
    <property type="term" value="C:ribosome"/>
    <property type="evidence" value="ECO:0007669"/>
    <property type="project" value="UniProtKB-KW"/>
</dbReference>
<accession>J3TEQ5</accession>
<evidence type="ECO:0000256" key="4">
    <source>
        <dbReference type="ARBA" id="ARBA00035172"/>
    </source>
</evidence>
<dbReference type="SUPFAM" id="SSF74731">
    <property type="entry name" value="Ribosomal protein L20"/>
    <property type="match status" value="1"/>
</dbReference>
<dbReference type="GO" id="GO:0006412">
    <property type="term" value="P:translation"/>
    <property type="evidence" value="ECO:0007669"/>
    <property type="project" value="InterPro"/>
</dbReference>
<comment type="similarity">
    <text evidence="1">Belongs to the bacterial ribosomal protein bL20 family.</text>
</comment>
<keyword evidence="6" id="KW-0472">Membrane</keyword>
<dbReference type="Pfam" id="PF00453">
    <property type="entry name" value="Ribosomal_L20"/>
    <property type="match status" value="1"/>
</dbReference>
<dbReference type="HOGENOM" id="CLU_2286315_0_0_6"/>
<keyword evidence="6" id="KW-1133">Transmembrane helix</keyword>
<reference evidence="7 8" key="1">
    <citation type="journal article" date="2012" name="Mol. Biol. Evol.">
        <title>Genome reduction and co-evolution between the primary and secondary bacterial symbionts of psyllids.</title>
        <authorList>
            <person name="Sloan D.B."/>
            <person name="Moran N.A."/>
        </authorList>
    </citation>
    <scope>NUCLEOTIDE SEQUENCE [LARGE SCALE GENOMIC DNA]</scope>
    <source>
        <strain evidence="7 8">PC</strain>
    </source>
</reference>
<dbReference type="EMBL" id="CP003545">
    <property type="protein sequence ID" value="AFP84317.1"/>
    <property type="molecule type" value="Genomic_DNA"/>
</dbReference>
<dbReference type="STRING" id="1202540.A357_0108"/>
<evidence type="ECO:0000313" key="7">
    <source>
        <dbReference type="EMBL" id="AFP84317.1"/>
    </source>
</evidence>
<dbReference type="GO" id="GO:0003735">
    <property type="term" value="F:structural constituent of ribosome"/>
    <property type="evidence" value="ECO:0007669"/>
    <property type="project" value="InterPro"/>
</dbReference>
<evidence type="ECO:0000256" key="1">
    <source>
        <dbReference type="ARBA" id="ARBA00007698"/>
    </source>
</evidence>
<dbReference type="PRINTS" id="PR00062">
    <property type="entry name" value="RIBOSOMALL20"/>
</dbReference>
<dbReference type="RefSeq" id="WP_014887616.1">
    <property type="nucleotide sequence ID" value="NC_018418.1"/>
</dbReference>
<gene>
    <name evidence="7" type="primary">rplT</name>
    <name evidence="7" type="ORF">A357_0108</name>
</gene>
<evidence type="ECO:0000256" key="2">
    <source>
        <dbReference type="ARBA" id="ARBA00022980"/>
    </source>
</evidence>
<keyword evidence="6" id="KW-0812">Transmembrane</keyword>
<protein>
    <recommendedName>
        <fullName evidence="4">Large ribosomal subunit protein bL20</fullName>
    </recommendedName>
    <alternativeName>
        <fullName evidence="5">50S ribosomal protein L20</fullName>
    </alternativeName>
</protein>
<organism evidence="7 8">
    <name type="scientific">Candidatus Carsonella ruddii PC isolate NHV</name>
    <dbReference type="NCBI Taxonomy" id="1202540"/>
    <lineage>
        <taxon>Bacteria</taxon>
        <taxon>Pseudomonadati</taxon>
        <taxon>Pseudomonadota</taxon>
        <taxon>Gammaproteobacteria</taxon>
        <taxon>Oceanospirillales</taxon>
        <taxon>Halomonadaceae</taxon>
        <taxon>Zymobacter group</taxon>
        <taxon>Candidatus Carsonella</taxon>
    </lineage>
</organism>
<dbReference type="GO" id="GO:1990904">
    <property type="term" value="C:ribonucleoprotein complex"/>
    <property type="evidence" value="ECO:0007669"/>
    <property type="project" value="UniProtKB-KW"/>
</dbReference>
<dbReference type="InterPro" id="IPR005813">
    <property type="entry name" value="Ribosomal_bL20"/>
</dbReference>
<dbReference type="GO" id="GO:0019843">
    <property type="term" value="F:rRNA binding"/>
    <property type="evidence" value="ECO:0007669"/>
    <property type="project" value="InterPro"/>
</dbReference>
<evidence type="ECO:0000256" key="5">
    <source>
        <dbReference type="ARBA" id="ARBA00035482"/>
    </source>
</evidence>